<evidence type="ECO:0000259" key="3">
    <source>
        <dbReference type="Pfam" id="PF05368"/>
    </source>
</evidence>
<name>A0AAE8N5H3_9PEZI</name>
<evidence type="ECO:0000256" key="1">
    <source>
        <dbReference type="ARBA" id="ARBA00022857"/>
    </source>
</evidence>
<dbReference type="PANTHER" id="PTHR47706">
    <property type="entry name" value="NMRA-LIKE FAMILY PROTEIN"/>
    <property type="match status" value="1"/>
</dbReference>
<keyword evidence="2" id="KW-0560">Oxidoreductase</keyword>
<gene>
    <name evidence="4" type="ORF">DNG_07871</name>
</gene>
<organism evidence="4 5">
    <name type="scientific">Cephalotrichum gorgonifer</name>
    <dbReference type="NCBI Taxonomy" id="2041049"/>
    <lineage>
        <taxon>Eukaryota</taxon>
        <taxon>Fungi</taxon>
        <taxon>Dikarya</taxon>
        <taxon>Ascomycota</taxon>
        <taxon>Pezizomycotina</taxon>
        <taxon>Sordariomycetes</taxon>
        <taxon>Hypocreomycetidae</taxon>
        <taxon>Microascales</taxon>
        <taxon>Microascaceae</taxon>
        <taxon>Cephalotrichum</taxon>
    </lineage>
</organism>
<keyword evidence="1" id="KW-0521">NADP</keyword>
<accession>A0AAE8N5H3</accession>
<dbReference type="GO" id="GO:0016491">
    <property type="term" value="F:oxidoreductase activity"/>
    <property type="evidence" value="ECO:0007669"/>
    <property type="project" value="UniProtKB-KW"/>
</dbReference>
<dbReference type="InterPro" id="IPR008030">
    <property type="entry name" value="NmrA-like"/>
</dbReference>
<dbReference type="InterPro" id="IPR051609">
    <property type="entry name" value="NmrA/Isoflavone_reductase-like"/>
</dbReference>
<dbReference type="EMBL" id="ONZQ02000012">
    <property type="protein sequence ID" value="SPO05185.1"/>
    <property type="molecule type" value="Genomic_DNA"/>
</dbReference>
<protein>
    <submittedName>
        <fullName evidence="4">Related to oxidoreductase CipA-like</fullName>
    </submittedName>
</protein>
<evidence type="ECO:0000313" key="4">
    <source>
        <dbReference type="EMBL" id="SPO05185.1"/>
    </source>
</evidence>
<dbReference type="Gene3D" id="3.40.50.720">
    <property type="entry name" value="NAD(P)-binding Rossmann-like Domain"/>
    <property type="match status" value="1"/>
</dbReference>
<dbReference type="SUPFAM" id="SSF51735">
    <property type="entry name" value="NAD(P)-binding Rossmann-fold domains"/>
    <property type="match status" value="1"/>
</dbReference>
<dbReference type="Proteomes" id="UP001187682">
    <property type="component" value="Unassembled WGS sequence"/>
</dbReference>
<feature type="domain" description="NmrA-like" evidence="3">
    <location>
        <begin position="5"/>
        <end position="112"/>
    </location>
</feature>
<dbReference type="PANTHER" id="PTHR47706:SF7">
    <property type="entry name" value="CIPA-LIKE, PUTATIVE (AFU_ORTHOLOGUE AFUA_1G01630)-RELATED"/>
    <property type="match status" value="1"/>
</dbReference>
<dbReference type="InterPro" id="IPR036291">
    <property type="entry name" value="NAD(P)-bd_dom_sf"/>
</dbReference>
<reference evidence="4" key="1">
    <citation type="submission" date="2018-03" db="EMBL/GenBank/DDBJ databases">
        <authorList>
            <person name="Guldener U."/>
        </authorList>
    </citation>
    <scope>NUCLEOTIDE SEQUENCE</scope>
</reference>
<keyword evidence="5" id="KW-1185">Reference proteome</keyword>
<evidence type="ECO:0000313" key="5">
    <source>
        <dbReference type="Proteomes" id="UP001187682"/>
    </source>
</evidence>
<dbReference type="Pfam" id="PF05368">
    <property type="entry name" value="NmrA"/>
    <property type="match status" value="1"/>
</dbReference>
<evidence type="ECO:0000256" key="2">
    <source>
        <dbReference type="ARBA" id="ARBA00023002"/>
    </source>
</evidence>
<dbReference type="Gene3D" id="3.90.25.10">
    <property type="entry name" value="UDP-galactose 4-epimerase, domain 1"/>
    <property type="match status" value="1"/>
</dbReference>
<proteinExistence type="predicted"/>
<comment type="caution">
    <text evidence="4">The sequence shown here is derived from an EMBL/GenBank/DDBJ whole genome shotgun (WGS) entry which is preliminary data.</text>
</comment>
<dbReference type="AlphaFoldDB" id="A0AAE8N5H3"/>
<sequence length="320" mass="35337">MVFLKNVALVGATGTVGKYIVQELLKSGNHSITAITRVDSQGSMPDGVKVTRVDYDSKFSLVSSLKGHQVLIITMSPTAPSDSQQKLIEAAAEAGIPYIVPNGWGSDSTHASSDETFLGPGQRAAQKLIEDLGMIWIEFVCGTWYEFSLAGTSERYGFDFKERSVTFFDDGTARVNVSTWDQTARAVAAVLALDEKKEEGSDGLALTDLKNKNVYFSSFCISQKDMFKSVLRVTGTKEEDWKITHEVATERYKSGVELLMAGNRYGFARALYTRCFYTEEPGFGSSAYQTRHELYNKALGLPQEDLDTRTKVAIEMTKEA</sequence>